<evidence type="ECO:0000256" key="7">
    <source>
        <dbReference type="ARBA" id="ARBA00023128"/>
    </source>
</evidence>
<dbReference type="PANTHER" id="PTHR31068">
    <property type="entry name" value="MITOCHONDRIAL DISTRIBUTION AND MORPHOLOGY PROTEIN 31"/>
    <property type="match status" value="1"/>
</dbReference>
<gene>
    <name evidence="11" type="ORF">ST47_g3417</name>
</gene>
<proteinExistence type="inferred from homology"/>
<dbReference type="PANTHER" id="PTHR31068:SF0">
    <property type="entry name" value="MITOCHONDRIAL DISTRIBUTION AND MORPHOLOGY PROTEIN 31"/>
    <property type="match status" value="1"/>
</dbReference>
<accession>A0A163HSF4</accession>
<organism evidence="11 12">
    <name type="scientific">Didymella rabiei</name>
    <name type="common">Chickpea ascochyta blight fungus</name>
    <name type="synonym">Mycosphaerella rabiei</name>
    <dbReference type="NCBI Taxonomy" id="5454"/>
    <lineage>
        <taxon>Eukaryota</taxon>
        <taxon>Fungi</taxon>
        <taxon>Dikarya</taxon>
        <taxon>Ascomycota</taxon>
        <taxon>Pezizomycotina</taxon>
        <taxon>Dothideomycetes</taxon>
        <taxon>Pleosporomycetidae</taxon>
        <taxon>Pleosporales</taxon>
        <taxon>Pleosporineae</taxon>
        <taxon>Didymellaceae</taxon>
        <taxon>Ascochyta</taxon>
    </lineage>
</organism>
<keyword evidence="7" id="KW-0496">Mitochondrion</keyword>
<keyword evidence="4" id="KW-0999">Mitochondrion inner membrane</keyword>
<evidence type="ECO:0000256" key="3">
    <source>
        <dbReference type="ARBA" id="ARBA00022692"/>
    </source>
</evidence>
<dbReference type="GO" id="GO:0007005">
    <property type="term" value="P:mitochondrion organization"/>
    <property type="evidence" value="ECO:0007669"/>
    <property type="project" value="InterPro"/>
</dbReference>
<evidence type="ECO:0000256" key="2">
    <source>
        <dbReference type="ARBA" id="ARBA00005687"/>
    </source>
</evidence>
<evidence type="ECO:0000256" key="8">
    <source>
        <dbReference type="ARBA" id="ARBA00023136"/>
    </source>
</evidence>
<keyword evidence="3 10" id="KW-0812">Transmembrane</keyword>
<comment type="caution">
    <text evidence="11">The sequence shown here is derived from an EMBL/GenBank/DDBJ whole genome shotgun (WGS) entry which is preliminary data.</text>
</comment>
<dbReference type="AlphaFoldDB" id="A0A163HSF4"/>
<evidence type="ECO:0000313" key="12">
    <source>
        <dbReference type="Proteomes" id="UP000076837"/>
    </source>
</evidence>
<feature type="transmembrane region" description="Helical" evidence="10">
    <location>
        <begin position="97"/>
        <end position="115"/>
    </location>
</feature>
<evidence type="ECO:0000256" key="5">
    <source>
        <dbReference type="ARBA" id="ARBA00022946"/>
    </source>
</evidence>
<comment type="subcellular location">
    <subcellularLocation>
        <location evidence="1">Mitochondrion inner membrane</location>
    </subcellularLocation>
</comment>
<protein>
    <submittedName>
        <fullName evidence="11">Mitochondrion organization</fullName>
    </submittedName>
</protein>
<keyword evidence="8 10" id="KW-0472">Membrane</keyword>
<keyword evidence="12" id="KW-1185">Reference proteome</keyword>
<keyword evidence="5" id="KW-0809">Transit peptide</keyword>
<comment type="function">
    <text evidence="9">Involved in the organization of the mitochondrial membranes and the global structure of the mitochondria. Also required for mitochondrial distribution and mobility as well as for the maintenance of mitochondrial DNA nucleoids structures.</text>
</comment>
<evidence type="ECO:0000256" key="10">
    <source>
        <dbReference type="SAM" id="Phobius"/>
    </source>
</evidence>
<sequence length="118" mass="13462">MDLRVHLNDVRAAVPIFTRDISYVNNALVRPIVAYINSKRTFIPVNCRVVKQVGEFDGSWTLYDSGLMEEVSREMYDAFARDVLDDRTVRKRRIKKVGIWTLQLAAQALFLGLAGNMA</sequence>
<evidence type="ECO:0000256" key="6">
    <source>
        <dbReference type="ARBA" id="ARBA00022989"/>
    </source>
</evidence>
<comment type="similarity">
    <text evidence="2">Belongs to the MDM31/MDM32 family.</text>
</comment>
<dbReference type="STRING" id="5454.A0A163HSF4"/>
<evidence type="ECO:0000313" key="11">
    <source>
        <dbReference type="EMBL" id="KZM25441.1"/>
    </source>
</evidence>
<dbReference type="GO" id="GO:0005743">
    <property type="term" value="C:mitochondrial inner membrane"/>
    <property type="evidence" value="ECO:0007669"/>
    <property type="project" value="UniProtKB-SubCell"/>
</dbReference>
<evidence type="ECO:0000256" key="1">
    <source>
        <dbReference type="ARBA" id="ARBA00004273"/>
    </source>
</evidence>
<dbReference type="Proteomes" id="UP000076837">
    <property type="component" value="Unassembled WGS sequence"/>
</dbReference>
<dbReference type="EMBL" id="JYNV01000127">
    <property type="protein sequence ID" value="KZM25441.1"/>
    <property type="molecule type" value="Genomic_DNA"/>
</dbReference>
<evidence type="ECO:0000256" key="4">
    <source>
        <dbReference type="ARBA" id="ARBA00022792"/>
    </source>
</evidence>
<dbReference type="InterPro" id="IPR012571">
    <property type="entry name" value="Mdm31/Mdm32"/>
</dbReference>
<keyword evidence="6 10" id="KW-1133">Transmembrane helix</keyword>
<reference evidence="11 12" key="1">
    <citation type="journal article" date="2016" name="Sci. Rep.">
        <title>Draft genome sequencing and secretome analysis of fungal phytopathogen Ascochyta rabiei provides insight into the necrotrophic effector repertoire.</title>
        <authorList>
            <person name="Verma S."/>
            <person name="Gazara R.K."/>
            <person name="Nizam S."/>
            <person name="Parween S."/>
            <person name="Chattopadhyay D."/>
            <person name="Verma P.K."/>
        </authorList>
    </citation>
    <scope>NUCLEOTIDE SEQUENCE [LARGE SCALE GENOMIC DNA]</scope>
    <source>
        <strain evidence="11 12">ArDII</strain>
    </source>
</reference>
<dbReference type="Pfam" id="PF08118">
    <property type="entry name" value="MDM31_MDM32"/>
    <property type="match status" value="1"/>
</dbReference>
<dbReference type="GO" id="GO:0000001">
    <property type="term" value="P:mitochondrion inheritance"/>
    <property type="evidence" value="ECO:0007669"/>
    <property type="project" value="InterPro"/>
</dbReference>
<name>A0A163HSF4_DIDRA</name>
<evidence type="ECO:0000256" key="9">
    <source>
        <dbReference type="ARBA" id="ARBA00025191"/>
    </source>
</evidence>